<evidence type="ECO:0000256" key="5">
    <source>
        <dbReference type="ARBA" id="ARBA00023136"/>
    </source>
</evidence>
<dbReference type="PANTHER" id="PTHR14948">
    <property type="entry name" value="NG5"/>
    <property type="match status" value="1"/>
</dbReference>
<protein>
    <submittedName>
        <fullName evidence="7">Uncharacterized protein</fullName>
    </submittedName>
</protein>
<evidence type="ECO:0000256" key="6">
    <source>
        <dbReference type="SAM" id="Phobius"/>
    </source>
</evidence>
<reference evidence="7" key="3">
    <citation type="submission" date="2025-09" db="UniProtKB">
        <authorList>
            <consortium name="Ensembl"/>
        </authorList>
    </citation>
    <scope>IDENTIFICATION</scope>
</reference>
<feature type="transmembrane region" description="Helical" evidence="6">
    <location>
        <begin position="60"/>
        <end position="79"/>
    </location>
</feature>
<dbReference type="GO" id="GO:0016020">
    <property type="term" value="C:membrane"/>
    <property type="evidence" value="ECO:0007669"/>
    <property type="project" value="UniProtKB-SubCell"/>
</dbReference>
<dbReference type="Ensembl" id="ENSGACT00000065749.1">
    <property type="protein sequence ID" value="ENSGACP00000044251.1"/>
    <property type="gene ID" value="ENSGACG00000035336.1"/>
</dbReference>
<evidence type="ECO:0000256" key="4">
    <source>
        <dbReference type="ARBA" id="ARBA00022989"/>
    </source>
</evidence>
<evidence type="ECO:0000313" key="8">
    <source>
        <dbReference type="Proteomes" id="UP000007635"/>
    </source>
</evidence>
<evidence type="ECO:0000256" key="2">
    <source>
        <dbReference type="ARBA" id="ARBA00006843"/>
    </source>
</evidence>
<keyword evidence="4 6" id="KW-1133">Transmembrane helix</keyword>
<dbReference type="GeneTree" id="ENSGT01030000234792"/>
<dbReference type="InterPro" id="IPR007593">
    <property type="entry name" value="CD225/Dispanin_fam"/>
</dbReference>
<proteinExistence type="inferred from homology"/>
<dbReference type="InterPro" id="IPR051423">
    <property type="entry name" value="CD225/Dispanin"/>
</dbReference>
<evidence type="ECO:0000256" key="1">
    <source>
        <dbReference type="ARBA" id="ARBA00004370"/>
    </source>
</evidence>
<evidence type="ECO:0000256" key="3">
    <source>
        <dbReference type="ARBA" id="ARBA00022692"/>
    </source>
</evidence>
<evidence type="ECO:0000313" key="7">
    <source>
        <dbReference type="Ensembl" id="ENSGACP00000044251.1"/>
    </source>
</evidence>
<keyword evidence="3 6" id="KW-0812">Transmembrane</keyword>
<dbReference type="Proteomes" id="UP000007635">
    <property type="component" value="Chromosome I"/>
</dbReference>
<comment type="similarity">
    <text evidence="2">Belongs to the CD225/Dispanin family.</text>
</comment>
<reference evidence="7 8" key="1">
    <citation type="journal article" date="2021" name="G3 (Bethesda)">
        <title>Improved contiguity of the threespine stickleback genome using long-read sequencing.</title>
        <authorList>
            <person name="Nath S."/>
            <person name="Shaw D.E."/>
            <person name="White M.A."/>
        </authorList>
    </citation>
    <scope>NUCLEOTIDE SEQUENCE [LARGE SCALE GENOMIC DNA]</scope>
    <source>
        <strain evidence="7 8">Lake Benthic</strain>
    </source>
</reference>
<dbReference type="AlphaFoldDB" id="A0AAQ4Q288"/>
<comment type="subcellular location">
    <subcellularLocation>
        <location evidence="1">Membrane</location>
    </subcellularLocation>
</comment>
<dbReference type="PANTHER" id="PTHR14948:SF46">
    <property type="entry name" value="DISPANIN SUBFAMILY A MEMBER 2B-LIKE-RELATED"/>
    <property type="match status" value="1"/>
</dbReference>
<dbReference type="Pfam" id="PF04505">
    <property type="entry name" value="CD225"/>
    <property type="match status" value="1"/>
</dbReference>
<keyword evidence="8" id="KW-1185">Reference proteome</keyword>
<reference evidence="7" key="2">
    <citation type="submission" date="2025-08" db="UniProtKB">
        <authorList>
            <consortium name="Ensembl"/>
        </authorList>
    </citation>
    <scope>IDENTIFICATION</scope>
</reference>
<accession>A0AAQ4Q288</accession>
<feature type="transmembrane region" description="Helical" evidence="6">
    <location>
        <begin position="12"/>
        <end position="35"/>
    </location>
</feature>
<sequence>MERGQNRDVAPSYLIWSIFNTLCCCLPIGIAAIIFSTKVQNANAVGESAKAVDASRTAKILNVVALVCGIIMLIIIIAVKASSTQ</sequence>
<name>A0AAQ4Q288_GASAC</name>
<keyword evidence="5 6" id="KW-0472">Membrane</keyword>
<organism evidence="7 8">
    <name type="scientific">Gasterosteus aculeatus aculeatus</name>
    <name type="common">three-spined stickleback</name>
    <dbReference type="NCBI Taxonomy" id="481459"/>
    <lineage>
        <taxon>Eukaryota</taxon>
        <taxon>Metazoa</taxon>
        <taxon>Chordata</taxon>
        <taxon>Craniata</taxon>
        <taxon>Vertebrata</taxon>
        <taxon>Euteleostomi</taxon>
        <taxon>Actinopterygii</taxon>
        <taxon>Neopterygii</taxon>
        <taxon>Teleostei</taxon>
        <taxon>Neoteleostei</taxon>
        <taxon>Acanthomorphata</taxon>
        <taxon>Eupercaria</taxon>
        <taxon>Perciformes</taxon>
        <taxon>Cottioidei</taxon>
        <taxon>Gasterosteales</taxon>
        <taxon>Gasterosteidae</taxon>
        <taxon>Gasterosteus</taxon>
    </lineage>
</organism>